<dbReference type="InterPro" id="IPR050174">
    <property type="entry name" value="Protocadherin/Cadherin-CA"/>
</dbReference>
<keyword evidence="2" id="KW-0812">Transmembrane</keyword>
<evidence type="ECO:0000256" key="5">
    <source>
        <dbReference type="ARBA" id="ARBA00022989"/>
    </source>
</evidence>
<feature type="domain" description="Cadherin" evidence="9">
    <location>
        <begin position="107"/>
        <end position="194"/>
    </location>
</feature>
<dbReference type="InterPro" id="IPR015919">
    <property type="entry name" value="Cadherin-like_sf"/>
</dbReference>
<gene>
    <name evidence="10" type="ORF">NXF25_008578</name>
</gene>
<evidence type="ECO:0000256" key="6">
    <source>
        <dbReference type="ARBA" id="ARBA00023136"/>
    </source>
</evidence>
<comment type="subcellular location">
    <subcellularLocation>
        <location evidence="1">Membrane</location>
        <topology evidence="1">Single-pass membrane protein</topology>
    </subcellularLocation>
</comment>
<dbReference type="PANTHER" id="PTHR24028:SF73">
    <property type="entry name" value="PROTOCADHERIN GAMMA-B3-RELATED"/>
    <property type="match status" value="1"/>
</dbReference>
<reference evidence="10 11" key="1">
    <citation type="journal article" date="2024" name="Proc. Natl. Acad. Sci. U.S.A.">
        <title>The genetic regulatory architecture and epigenomic basis for age-related changes in rattlesnake venom.</title>
        <authorList>
            <person name="Hogan M.P."/>
            <person name="Holding M.L."/>
            <person name="Nystrom G.S."/>
            <person name="Colston T.J."/>
            <person name="Bartlett D.A."/>
            <person name="Mason A.J."/>
            <person name="Ellsworth S.A."/>
            <person name="Rautsaw R.M."/>
            <person name="Lawrence K.C."/>
            <person name="Strickland J.L."/>
            <person name="He B."/>
            <person name="Fraser P."/>
            <person name="Margres M.J."/>
            <person name="Gilbert D.M."/>
            <person name="Gibbs H.L."/>
            <person name="Parkinson C.L."/>
            <person name="Rokyta D.R."/>
        </authorList>
    </citation>
    <scope>NUCLEOTIDE SEQUENCE [LARGE SCALE GENOMIC DNA]</scope>
    <source>
        <strain evidence="10">DRR0105</strain>
    </source>
</reference>
<organism evidence="10 11">
    <name type="scientific">Crotalus adamanteus</name>
    <name type="common">Eastern diamondback rattlesnake</name>
    <dbReference type="NCBI Taxonomy" id="8729"/>
    <lineage>
        <taxon>Eukaryota</taxon>
        <taxon>Metazoa</taxon>
        <taxon>Chordata</taxon>
        <taxon>Craniata</taxon>
        <taxon>Vertebrata</taxon>
        <taxon>Euteleostomi</taxon>
        <taxon>Lepidosauria</taxon>
        <taxon>Squamata</taxon>
        <taxon>Bifurcata</taxon>
        <taxon>Unidentata</taxon>
        <taxon>Episquamata</taxon>
        <taxon>Toxicofera</taxon>
        <taxon>Serpentes</taxon>
        <taxon>Colubroidea</taxon>
        <taxon>Viperidae</taxon>
        <taxon>Crotalinae</taxon>
        <taxon>Crotalus</taxon>
    </lineage>
</organism>
<dbReference type="InterPro" id="IPR020894">
    <property type="entry name" value="Cadherin_CS"/>
</dbReference>
<keyword evidence="5" id="KW-1133">Transmembrane helix</keyword>
<evidence type="ECO:0000256" key="7">
    <source>
        <dbReference type="ARBA" id="ARBA00023180"/>
    </source>
</evidence>
<comment type="caution">
    <text evidence="10">The sequence shown here is derived from an EMBL/GenBank/DDBJ whole genome shotgun (WGS) entry which is preliminary data.</text>
</comment>
<evidence type="ECO:0000313" key="11">
    <source>
        <dbReference type="Proteomes" id="UP001474421"/>
    </source>
</evidence>
<dbReference type="InterPro" id="IPR002126">
    <property type="entry name" value="Cadherin-like_dom"/>
</dbReference>
<feature type="domain" description="Cadherin" evidence="9">
    <location>
        <begin position="64"/>
        <end position="106"/>
    </location>
</feature>
<accession>A0AAW1BPP9</accession>
<evidence type="ECO:0000259" key="9">
    <source>
        <dbReference type="PROSITE" id="PS50268"/>
    </source>
</evidence>
<dbReference type="CDD" id="cd11304">
    <property type="entry name" value="Cadherin_repeat"/>
    <property type="match status" value="3"/>
</dbReference>
<keyword evidence="7" id="KW-0325">Glycoprotein</keyword>
<dbReference type="GO" id="GO:0007156">
    <property type="term" value="P:homophilic cell adhesion via plasma membrane adhesion molecules"/>
    <property type="evidence" value="ECO:0007669"/>
    <property type="project" value="InterPro"/>
</dbReference>
<dbReference type="Gene3D" id="2.60.40.60">
    <property type="entry name" value="Cadherins"/>
    <property type="match status" value="3"/>
</dbReference>
<keyword evidence="3" id="KW-0677">Repeat</keyword>
<evidence type="ECO:0000313" key="10">
    <source>
        <dbReference type="EMBL" id="KAK9403751.1"/>
    </source>
</evidence>
<evidence type="ECO:0000256" key="4">
    <source>
        <dbReference type="ARBA" id="ARBA00022837"/>
    </source>
</evidence>
<dbReference type="GO" id="GO:0005509">
    <property type="term" value="F:calcium ion binding"/>
    <property type="evidence" value="ECO:0007669"/>
    <property type="project" value="UniProtKB-UniRule"/>
</dbReference>
<dbReference type="PROSITE" id="PS00232">
    <property type="entry name" value="CADHERIN_1"/>
    <property type="match status" value="1"/>
</dbReference>
<keyword evidence="4 8" id="KW-0106">Calcium</keyword>
<evidence type="ECO:0000256" key="2">
    <source>
        <dbReference type="ARBA" id="ARBA00022692"/>
    </source>
</evidence>
<dbReference type="FunFam" id="2.60.40.60:FF:000001">
    <property type="entry name" value="Protocadherin alpha 2"/>
    <property type="match status" value="1"/>
</dbReference>
<keyword evidence="11" id="KW-1185">Reference proteome</keyword>
<dbReference type="Pfam" id="PF00028">
    <property type="entry name" value="Cadherin"/>
    <property type="match status" value="1"/>
</dbReference>
<dbReference type="SUPFAM" id="SSF49313">
    <property type="entry name" value="Cadherin-like"/>
    <property type="match status" value="3"/>
</dbReference>
<dbReference type="AlphaFoldDB" id="A0AAW1BPP9"/>
<keyword evidence="6" id="KW-0472">Membrane</keyword>
<protein>
    <recommendedName>
        <fullName evidence="9">Cadherin domain-containing protein</fullName>
    </recommendedName>
</protein>
<feature type="non-terminal residue" evidence="10">
    <location>
        <position position="1"/>
    </location>
</feature>
<name>A0AAW1BPP9_CROAD</name>
<proteinExistence type="predicted"/>
<evidence type="ECO:0000256" key="1">
    <source>
        <dbReference type="ARBA" id="ARBA00004167"/>
    </source>
</evidence>
<dbReference type="PANTHER" id="PTHR24028">
    <property type="entry name" value="CADHERIN-87A"/>
    <property type="match status" value="1"/>
</dbReference>
<dbReference type="EMBL" id="JAOTOJ010000003">
    <property type="protein sequence ID" value="KAK9403751.1"/>
    <property type="molecule type" value="Genomic_DNA"/>
</dbReference>
<sequence length="197" mass="21745">KESNDGGKYAELILQKPLDREKEDTHHLILIASDRGCPVKTGTSIPILEDILPGAVIALIKMVLDREKTPVYNLTITATDQGTPPLSTDKTNSVPISDINDNPPAFEKPSYVAYIPENNPSGTSIFQVKAFDPDLDRNAQITYSMLNSNVKNLPLSFYVSINSETGTLYAQRSFDYEQLRDFQLQVQAQDGGSPISQ</sequence>
<evidence type="ECO:0000256" key="8">
    <source>
        <dbReference type="PROSITE-ProRule" id="PRU00043"/>
    </source>
</evidence>
<dbReference type="SMART" id="SM00112">
    <property type="entry name" value="CA"/>
    <property type="match status" value="2"/>
</dbReference>
<dbReference type="Proteomes" id="UP001474421">
    <property type="component" value="Unassembled WGS sequence"/>
</dbReference>
<dbReference type="PROSITE" id="PS50268">
    <property type="entry name" value="CADHERIN_2"/>
    <property type="match status" value="2"/>
</dbReference>
<dbReference type="PRINTS" id="PR00205">
    <property type="entry name" value="CADHERIN"/>
</dbReference>
<dbReference type="GO" id="GO:0005886">
    <property type="term" value="C:plasma membrane"/>
    <property type="evidence" value="ECO:0007669"/>
    <property type="project" value="InterPro"/>
</dbReference>
<evidence type="ECO:0000256" key="3">
    <source>
        <dbReference type="ARBA" id="ARBA00022737"/>
    </source>
</evidence>